<proteinExistence type="predicted"/>
<gene>
    <name evidence="1" type="ORF">HMPREF1052_0065</name>
</gene>
<organism evidence="1 2">
    <name type="scientific">Pasteurella bettyae CCUG 2042</name>
    <dbReference type="NCBI Taxonomy" id="1095749"/>
    <lineage>
        <taxon>Bacteria</taxon>
        <taxon>Pseudomonadati</taxon>
        <taxon>Pseudomonadota</taxon>
        <taxon>Gammaproteobacteria</taxon>
        <taxon>Pasteurellales</taxon>
        <taxon>Pasteurellaceae</taxon>
        <taxon>Pasteurella</taxon>
    </lineage>
</organism>
<dbReference type="PATRIC" id="fig|1095749.3.peg.297"/>
<accession>I3DIS4</accession>
<evidence type="ECO:0000313" key="2">
    <source>
        <dbReference type="Proteomes" id="UP000006457"/>
    </source>
</evidence>
<protein>
    <submittedName>
        <fullName evidence="1">Uncharacterized protein</fullName>
    </submittedName>
</protein>
<evidence type="ECO:0000313" key="1">
    <source>
        <dbReference type="EMBL" id="EIJ71617.1"/>
    </source>
</evidence>
<keyword evidence="2" id="KW-1185">Reference proteome</keyword>
<name>I3DIS4_9PAST</name>
<dbReference type="Proteomes" id="UP000006457">
    <property type="component" value="Unassembled WGS sequence"/>
</dbReference>
<comment type="caution">
    <text evidence="1">The sequence shown here is derived from an EMBL/GenBank/DDBJ whole genome shotgun (WGS) entry which is preliminary data.</text>
</comment>
<sequence>MELKRKDHEINFIMIDKKDKPKEIEGKLIFDNIRYVLDGMFDIQTFKLFYEQYSISDIYNEFYKNNECTSFVEDKSNKTNFEEFIDKQIEGLNGIRNDLKSNDVYLLKTDLDSLIDDIQLTNNDIFFIYNYGGIDGDKSDDFEFLQNMSEFEQCGACDLAFDIWVKDKDNFLKNLKNANSKNQVSEGQNKEVTQKSETSYLNIIQALKDELLNRGLFENQSSLISYLSNSYTGYTGLSETNLREKFSKANKIK</sequence>
<dbReference type="AlphaFoldDB" id="I3DIS4"/>
<reference evidence="1 2" key="1">
    <citation type="submission" date="2012-03" db="EMBL/GenBank/DDBJ databases">
        <authorList>
            <person name="Harkins D.M."/>
            <person name="Madupu R."/>
            <person name="Durkin A.S."/>
            <person name="Torralba M."/>
            <person name="Methe B."/>
            <person name="Sutton G.G."/>
            <person name="Nelson K.E."/>
        </authorList>
    </citation>
    <scope>NUCLEOTIDE SEQUENCE [LARGE SCALE GENOMIC DNA]</scope>
    <source>
        <strain evidence="1 2">CCUG 2042</strain>
    </source>
</reference>
<dbReference type="EMBL" id="AJSX01000007">
    <property type="protein sequence ID" value="EIJ71617.1"/>
    <property type="molecule type" value="Genomic_DNA"/>
</dbReference>